<evidence type="ECO:0000313" key="4">
    <source>
        <dbReference type="Proteomes" id="UP000026682"/>
    </source>
</evidence>
<comment type="caution">
    <text evidence="3">The sequence shown here is derived from an EMBL/GenBank/DDBJ whole genome shotgun (WGS) entry which is preliminary data.</text>
</comment>
<dbReference type="InterPro" id="IPR005180">
    <property type="entry name" value="DUF302"/>
</dbReference>
<dbReference type="SUPFAM" id="SSF103247">
    <property type="entry name" value="TT1751-like"/>
    <property type="match status" value="1"/>
</dbReference>
<organism evidence="3 4">
    <name type="scientific">Bordetella holmesii CDC-H585-BH</name>
    <dbReference type="NCBI Taxonomy" id="1331206"/>
    <lineage>
        <taxon>Bacteria</taxon>
        <taxon>Pseudomonadati</taxon>
        <taxon>Pseudomonadota</taxon>
        <taxon>Betaproteobacteria</taxon>
        <taxon>Burkholderiales</taxon>
        <taxon>Alcaligenaceae</taxon>
        <taxon>Bordetella</taxon>
    </lineage>
</organism>
<dbReference type="RefSeq" id="WP_005017632.1">
    <property type="nucleotide sequence ID" value="NZ_JFZZ01000082.1"/>
</dbReference>
<evidence type="ECO:0000259" key="2">
    <source>
        <dbReference type="Pfam" id="PF03625"/>
    </source>
</evidence>
<dbReference type="Proteomes" id="UP000026682">
    <property type="component" value="Unassembled WGS sequence"/>
</dbReference>
<accession>A0A158M3L6</accession>
<dbReference type="AlphaFoldDB" id="A0A158M3L6"/>
<evidence type="ECO:0000256" key="1">
    <source>
        <dbReference type="SAM" id="SignalP"/>
    </source>
</evidence>
<dbReference type="Gene3D" id="3.30.310.70">
    <property type="entry name" value="TT1751-like domain"/>
    <property type="match status" value="1"/>
</dbReference>
<dbReference type="GeneID" id="93121605"/>
<dbReference type="PANTHER" id="PTHR38342:SF2">
    <property type="entry name" value="INNER MEMBRANE OR EXPORTED"/>
    <property type="match status" value="1"/>
</dbReference>
<proteinExistence type="predicted"/>
<dbReference type="EMBL" id="JFZZ01000082">
    <property type="protein sequence ID" value="KAK90085.1"/>
    <property type="molecule type" value="Genomic_DNA"/>
</dbReference>
<feature type="domain" description="DUF302" evidence="2">
    <location>
        <begin position="62"/>
        <end position="121"/>
    </location>
</feature>
<dbReference type="STRING" id="35814.BBB42_00995"/>
<name>A0A158M3L6_9BORD</name>
<dbReference type="PATRIC" id="fig|1331206.3.peg.2303"/>
<gene>
    <name evidence="3" type="ORF">L497_3256</name>
</gene>
<dbReference type="CDD" id="cd14797">
    <property type="entry name" value="DUF302"/>
    <property type="match status" value="1"/>
</dbReference>
<feature type="signal peptide" evidence="1">
    <location>
        <begin position="1"/>
        <end position="27"/>
    </location>
</feature>
<dbReference type="InterPro" id="IPR035923">
    <property type="entry name" value="TT1751-like_sf"/>
</dbReference>
<protein>
    <submittedName>
        <fullName evidence="3">PF03625 domain protein</fullName>
    </submittedName>
</protein>
<keyword evidence="1" id="KW-0732">Signal</keyword>
<evidence type="ECO:0000313" key="3">
    <source>
        <dbReference type="EMBL" id="KAK90085.1"/>
    </source>
</evidence>
<feature type="chain" id="PRO_5007628511" evidence="1">
    <location>
        <begin position="28"/>
        <end position="150"/>
    </location>
</feature>
<dbReference type="PANTHER" id="PTHR38342">
    <property type="entry name" value="SLR5037 PROTEIN"/>
    <property type="match status" value="1"/>
</dbReference>
<dbReference type="Pfam" id="PF03625">
    <property type="entry name" value="DUF302"/>
    <property type="match status" value="1"/>
</dbReference>
<reference evidence="3 4" key="1">
    <citation type="submission" date="2014-03" db="EMBL/GenBank/DDBJ databases">
        <title>Genome sequence of Bordetella holmseii.</title>
        <authorList>
            <person name="Harvill E."/>
            <person name="Goodfield L.L."/>
            <person name="Ivanov Y."/>
            <person name="Meyer J.A."/>
            <person name="Newth C."/>
            <person name="Cassiday P."/>
            <person name="Tondella M.L."/>
            <person name="Liao P."/>
            <person name="Zimmerman J."/>
            <person name="Meert K."/>
            <person name="Wessel D."/>
            <person name="Berger J."/>
            <person name="Dean J.M."/>
            <person name="Holubkov R."/>
            <person name="Burr J."/>
            <person name="Liu T."/>
            <person name="Brinkac L.M."/>
            <person name="Sanka R."/>
            <person name="Kim M."/>
            <person name="Losada L."/>
        </authorList>
    </citation>
    <scope>NUCLEOTIDE SEQUENCE [LARGE SCALE GENOMIC DNA]</scope>
    <source>
        <strain evidence="3 4">CDC-H585-BH</strain>
    </source>
</reference>
<sequence length="150" mass="15612">MQHGVHAARRWLTAVSAALTLGAGAQAQDALITFTSTRDVGQTVAQLRTGLAAHGMTVFAEIDHAAAAQAAGLDMPPTRVLIFGNPKAGTPLMLAEPDLALDLPLRVLVRERAGRVEVLMHRLPSPGLPADRQGGLAAAADLVARSMGQK</sequence>